<evidence type="ECO:0000256" key="1">
    <source>
        <dbReference type="ARBA" id="ARBA00009460"/>
    </source>
</evidence>
<dbReference type="PANTHER" id="PTHR12149">
    <property type="entry name" value="FRUCTOSAMINE 3 KINASE-RELATED PROTEIN"/>
    <property type="match status" value="1"/>
</dbReference>
<dbReference type="Gene3D" id="3.90.1200.10">
    <property type="match status" value="1"/>
</dbReference>
<reference evidence="3 4" key="1">
    <citation type="submission" date="2017-05" db="EMBL/GenBank/DDBJ databases">
        <authorList>
            <person name="Varghese N."/>
            <person name="Submissions S."/>
        </authorList>
    </citation>
    <scope>NUCLEOTIDE SEQUENCE [LARGE SCALE GENOMIC DNA]</scope>
    <source>
        <strain evidence="3 4">DSM 27040</strain>
    </source>
</reference>
<protein>
    <submittedName>
        <fullName evidence="3">Fructosamine-3-kinase</fullName>
    </submittedName>
</protein>
<keyword evidence="2" id="KW-0808">Transferase</keyword>
<dbReference type="GO" id="GO:0016301">
    <property type="term" value="F:kinase activity"/>
    <property type="evidence" value="ECO:0007669"/>
    <property type="project" value="UniProtKB-UniRule"/>
</dbReference>
<dbReference type="InterPro" id="IPR011009">
    <property type="entry name" value="Kinase-like_dom_sf"/>
</dbReference>
<dbReference type="Gene3D" id="3.30.200.20">
    <property type="entry name" value="Phosphorylase Kinase, domain 1"/>
    <property type="match status" value="1"/>
</dbReference>
<evidence type="ECO:0000256" key="2">
    <source>
        <dbReference type="PIRNR" id="PIRNR006221"/>
    </source>
</evidence>
<dbReference type="RefSeq" id="WP_142534428.1">
    <property type="nucleotide sequence ID" value="NZ_FXTB01000010.1"/>
</dbReference>
<proteinExistence type="inferred from homology"/>
<organism evidence="3 4">
    <name type="scientific">Saccharicrinis carchari</name>
    <dbReference type="NCBI Taxonomy" id="1168039"/>
    <lineage>
        <taxon>Bacteria</taxon>
        <taxon>Pseudomonadati</taxon>
        <taxon>Bacteroidota</taxon>
        <taxon>Bacteroidia</taxon>
        <taxon>Marinilabiliales</taxon>
        <taxon>Marinilabiliaceae</taxon>
        <taxon>Saccharicrinis</taxon>
    </lineage>
</organism>
<evidence type="ECO:0000313" key="3">
    <source>
        <dbReference type="EMBL" id="SMO86336.1"/>
    </source>
</evidence>
<dbReference type="SUPFAM" id="SSF56112">
    <property type="entry name" value="Protein kinase-like (PK-like)"/>
    <property type="match status" value="1"/>
</dbReference>
<accession>A0A521EQX8</accession>
<keyword evidence="4" id="KW-1185">Reference proteome</keyword>
<dbReference type="PANTHER" id="PTHR12149:SF8">
    <property type="entry name" value="PROTEIN-RIBULOSAMINE 3-KINASE"/>
    <property type="match status" value="1"/>
</dbReference>
<name>A0A521EQX8_SACCC</name>
<dbReference type="AlphaFoldDB" id="A0A521EQX8"/>
<dbReference type="PIRSF" id="PIRSF006221">
    <property type="entry name" value="Ketosamine-3-kinase"/>
    <property type="match status" value="1"/>
</dbReference>
<comment type="similarity">
    <text evidence="1 2">Belongs to the fructosamine kinase family.</text>
</comment>
<keyword evidence="2 3" id="KW-0418">Kinase</keyword>
<dbReference type="Proteomes" id="UP000319040">
    <property type="component" value="Unassembled WGS sequence"/>
</dbReference>
<dbReference type="Pfam" id="PF03881">
    <property type="entry name" value="Fructosamin_kin"/>
    <property type="match status" value="1"/>
</dbReference>
<dbReference type="InterPro" id="IPR016477">
    <property type="entry name" value="Fructo-/Ketosamine-3-kinase"/>
</dbReference>
<dbReference type="OrthoDB" id="5291879at2"/>
<sequence>MSELVLSKVSTLLHEDIVGNQPHGGGCIADSRIITTSTGMKYFLKQGGTSNMFVNEANGLREIALSNTILTPKVVGVDNDFLLLDYIEQGPKTSETLFDLGCDLARMHQFTAARYGFYEDNFIGGNPQINTMSDSWADFYFNKRLKYQYQLSKRKGSLTPELQSKFIALEKVFHRILQDSEEKPSLLHGDLWAGNYLINKNGKGVLIDPAVYYGHREADIAMTKLFGGFSPEFYQGYNSTFPLKSGYEYRENIYLLYHVWNHLNLFGTGYYSQTINLMDFYIR</sequence>
<dbReference type="EMBL" id="FXTB01000010">
    <property type="protein sequence ID" value="SMO86336.1"/>
    <property type="molecule type" value="Genomic_DNA"/>
</dbReference>
<gene>
    <name evidence="3" type="ORF">SAMN06265379_110123</name>
</gene>
<evidence type="ECO:0000313" key="4">
    <source>
        <dbReference type="Proteomes" id="UP000319040"/>
    </source>
</evidence>